<name>A0A5N5QJ62_9AGAM</name>
<keyword evidence="3" id="KW-1185">Reference proteome</keyword>
<organism evidence="2 3">
    <name type="scientific">Ceratobasidium theobromae</name>
    <dbReference type="NCBI Taxonomy" id="1582974"/>
    <lineage>
        <taxon>Eukaryota</taxon>
        <taxon>Fungi</taxon>
        <taxon>Dikarya</taxon>
        <taxon>Basidiomycota</taxon>
        <taxon>Agaricomycotina</taxon>
        <taxon>Agaricomycetes</taxon>
        <taxon>Cantharellales</taxon>
        <taxon>Ceratobasidiaceae</taxon>
        <taxon>Ceratobasidium</taxon>
    </lineage>
</organism>
<sequence>MQWKWYEVNKSDLNAIRGSGGGRHRVGALEARKEKGVWDEANENLATTMRYVALGCSHCPVGPPTRLFPRSISRFQPNSQYSQINTLALDANRTLLPSALLQHTDPGLPRVSPDPGHHPMTRRMPANHSTAPTAAPA</sequence>
<proteinExistence type="predicted"/>
<comment type="caution">
    <text evidence="2">The sequence shown here is derived from an EMBL/GenBank/DDBJ whole genome shotgun (WGS) entry which is preliminary data.</text>
</comment>
<evidence type="ECO:0000313" key="3">
    <source>
        <dbReference type="Proteomes" id="UP000383932"/>
    </source>
</evidence>
<accession>A0A5N5QJ62</accession>
<feature type="region of interest" description="Disordered" evidence="1">
    <location>
        <begin position="103"/>
        <end position="137"/>
    </location>
</feature>
<dbReference type="Proteomes" id="UP000383932">
    <property type="component" value="Unassembled WGS sequence"/>
</dbReference>
<evidence type="ECO:0000256" key="1">
    <source>
        <dbReference type="SAM" id="MobiDB-lite"/>
    </source>
</evidence>
<dbReference type="EMBL" id="SSOP01000089">
    <property type="protein sequence ID" value="KAB5591780.1"/>
    <property type="molecule type" value="Genomic_DNA"/>
</dbReference>
<reference evidence="2 3" key="1">
    <citation type="journal article" date="2019" name="Fungal Biol. Biotechnol.">
        <title>Draft genome sequence of fastidious pathogen Ceratobasidium theobromae, which causes vascular-streak dieback in Theobroma cacao.</title>
        <authorList>
            <person name="Ali S.S."/>
            <person name="Asman A."/>
            <person name="Shao J."/>
            <person name="Firmansyah A.P."/>
            <person name="Susilo A.W."/>
            <person name="Rosmana A."/>
            <person name="McMahon P."/>
            <person name="Junaid M."/>
            <person name="Guest D."/>
            <person name="Kheng T.Y."/>
            <person name="Meinhardt L.W."/>
            <person name="Bailey B.A."/>
        </authorList>
    </citation>
    <scope>NUCLEOTIDE SEQUENCE [LARGE SCALE GENOMIC DNA]</scope>
    <source>
        <strain evidence="2 3">CT2</strain>
    </source>
</reference>
<feature type="compositionally biased region" description="Polar residues" evidence="1">
    <location>
        <begin position="127"/>
        <end position="137"/>
    </location>
</feature>
<gene>
    <name evidence="2" type="ORF">CTheo_4772</name>
</gene>
<evidence type="ECO:0000313" key="2">
    <source>
        <dbReference type="EMBL" id="KAB5591780.1"/>
    </source>
</evidence>
<protein>
    <submittedName>
        <fullName evidence="2">Uncharacterized protein</fullName>
    </submittedName>
</protein>
<dbReference type="AlphaFoldDB" id="A0A5N5QJ62"/>